<evidence type="ECO:0000313" key="2">
    <source>
        <dbReference type="EMBL" id="MPW22945.1"/>
    </source>
</evidence>
<reference evidence="2 3" key="1">
    <citation type="submission" date="2019-10" db="EMBL/GenBank/DDBJ databases">
        <title>Paraburkholderia sp. isolated from nodules of Mimosa pudica from Brazilian Atlantic Forest soils.</title>
        <authorList>
            <person name="Paulitsch F."/>
            <person name="Hungria M."/>
            <person name="Dall'Agnol R."/>
        </authorList>
    </citation>
    <scope>NUCLEOTIDE SEQUENCE [LARGE SCALE GENOMIC DNA]</scope>
    <source>
        <strain evidence="2 3">CNPSo 3157</strain>
    </source>
</reference>
<evidence type="ECO:0000256" key="1">
    <source>
        <dbReference type="SAM" id="SignalP"/>
    </source>
</evidence>
<dbReference type="EMBL" id="WHNP01000084">
    <property type="protein sequence ID" value="MPW22945.1"/>
    <property type="molecule type" value="Genomic_DNA"/>
</dbReference>
<dbReference type="AlphaFoldDB" id="A0A7X1NJ85"/>
<evidence type="ECO:0008006" key="4">
    <source>
        <dbReference type="Google" id="ProtNLM"/>
    </source>
</evidence>
<proteinExistence type="predicted"/>
<organism evidence="2 3">
    <name type="scientific">Paraburkholderia franconis</name>
    <dbReference type="NCBI Taxonomy" id="2654983"/>
    <lineage>
        <taxon>Bacteria</taxon>
        <taxon>Pseudomonadati</taxon>
        <taxon>Pseudomonadota</taxon>
        <taxon>Betaproteobacteria</taxon>
        <taxon>Burkholderiales</taxon>
        <taxon>Burkholderiaceae</taxon>
        <taxon>Paraburkholderia</taxon>
    </lineage>
</organism>
<evidence type="ECO:0000313" key="3">
    <source>
        <dbReference type="Proteomes" id="UP000484381"/>
    </source>
</evidence>
<comment type="caution">
    <text evidence="2">The sequence shown here is derived from an EMBL/GenBank/DDBJ whole genome shotgun (WGS) entry which is preliminary data.</text>
</comment>
<feature type="signal peptide" evidence="1">
    <location>
        <begin position="1"/>
        <end position="20"/>
    </location>
</feature>
<dbReference type="Proteomes" id="UP000484381">
    <property type="component" value="Unassembled WGS sequence"/>
</dbReference>
<feature type="chain" id="PRO_5031144795" description="Spore coat protein U domain-containing protein" evidence="1">
    <location>
        <begin position="21"/>
        <end position="166"/>
    </location>
</feature>
<gene>
    <name evidence="2" type="ORF">GCT13_40720</name>
</gene>
<sequence>MKNLALVTLAAMLIAPAAWAQTINAANAPSGAHFATAEPTCTTDQNLNVSCTAATIGGVGNTNITVTLTASYSGTVTCTNGGGKLVDVKTKAVTSGSAQGMPSAKNGQIAVPALSVTAPSTASLLANATCPNGNWTKSLVGNSVTLVSFAYTITFDGFSGAYFSIP</sequence>
<accession>A0A7X1NJ85</accession>
<keyword evidence="1" id="KW-0732">Signal</keyword>
<name>A0A7X1NJ85_9BURK</name>
<keyword evidence="3" id="KW-1185">Reference proteome</keyword>
<protein>
    <recommendedName>
        <fullName evidence="4">Spore coat protein U domain-containing protein</fullName>
    </recommendedName>
</protein>
<dbReference type="RefSeq" id="WP_152767512.1">
    <property type="nucleotide sequence ID" value="NZ_WHNP01000084.1"/>
</dbReference>